<comment type="similarity">
    <text evidence="5">Belongs to the URM1 family.</text>
</comment>
<reference evidence="6 7" key="1">
    <citation type="submission" date="2024-11" db="EMBL/GenBank/DDBJ databases">
        <title>Adaptive evolution of stress response genes in parasites aligns with host niche diversity.</title>
        <authorList>
            <person name="Hahn C."/>
            <person name="Resl P."/>
        </authorList>
    </citation>
    <scope>NUCLEOTIDE SEQUENCE [LARGE SCALE GENOMIC DNA]</scope>
    <source>
        <strain evidence="6">EGGRZ-B1_66</strain>
        <tissue evidence="6">Body</tissue>
    </source>
</reference>
<dbReference type="Pfam" id="PF09138">
    <property type="entry name" value="Urm1"/>
    <property type="match status" value="1"/>
</dbReference>
<keyword evidence="2" id="KW-1017">Isopeptide bond</keyword>
<dbReference type="EMBL" id="JBJKFK010000460">
    <property type="protein sequence ID" value="KAL3316936.1"/>
    <property type="molecule type" value="Genomic_DNA"/>
</dbReference>
<dbReference type="GO" id="GO:0005737">
    <property type="term" value="C:cytoplasm"/>
    <property type="evidence" value="ECO:0007669"/>
    <property type="project" value="UniProtKB-SubCell"/>
</dbReference>
<gene>
    <name evidence="6" type="primary">URM1</name>
    <name evidence="6" type="ORF">Ciccas_004414</name>
</gene>
<keyword evidence="4" id="KW-0833">Ubl conjugation pathway</keyword>
<organism evidence="6 7">
    <name type="scientific">Cichlidogyrus casuarinus</name>
    <dbReference type="NCBI Taxonomy" id="1844966"/>
    <lineage>
        <taxon>Eukaryota</taxon>
        <taxon>Metazoa</taxon>
        <taxon>Spiralia</taxon>
        <taxon>Lophotrochozoa</taxon>
        <taxon>Platyhelminthes</taxon>
        <taxon>Monogenea</taxon>
        <taxon>Monopisthocotylea</taxon>
        <taxon>Dactylogyridea</taxon>
        <taxon>Ancyrocephalidae</taxon>
        <taxon>Cichlidogyrus</taxon>
    </lineage>
</organism>
<dbReference type="SUPFAM" id="SSF54285">
    <property type="entry name" value="MoaD/ThiS"/>
    <property type="match status" value="1"/>
</dbReference>
<evidence type="ECO:0000256" key="4">
    <source>
        <dbReference type="ARBA" id="ARBA00022786"/>
    </source>
</evidence>
<evidence type="ECO:0000313" key="7">
    <source>
        <dbReference type="Proteomes" id="UP001626550"/>
    </source>
</evidence>
<dbReference type="PANTHER" id="PTHR14986">
    <property type="entry name" value="RURM1 PROTEIN"/>
    <property type="match status" value="1"/>
</dbReference>
<dbReference type="InterPro" id="IPR012675">
    <property type="entry name" value="Beta-grasp_dom_sf"/>
</dbReference>
<dbReference type="AlphaFoldDB" id="A0ABD2QBL3"/>
<evidence type="ECO:0000256" key="3">
    <source>
        <dbReference type="ARBA" id="ARBA00022694"/>
    </source>
</evidence>
<sequence length="113" mass="12529">MALFISTIVIRIWKMLSIKVELFGGLEVIFGKATKLDMVVEEGTTVEGLINKLCTLDSLDQSKIHLFRKPGHIITPGILITVNSADLAIYEKYEKHKLENSDTVAFISTLHGG</sequence>
<keyword evidence="7" id="KW-1185">Reference proteome</keyword>
<evidence type="ECO:0000256" key="2">
    <source>
        <dbReference type="ARBA" id="ARBA00022499"/>
    </source>
</evidence>
<keyword evidence="3 5" id="KW-0819">tRNA processing</keyword>
<comment type="pathway">
    <text evidence="5">tRNA modification; 5-methoxycarbonylmethyl-2-thiouridine-tRNA biosynthesis.</text>
</comment>
<dbReference type="Proteomes" id="UP001626550">
    <property type="component" value="Unassembled WGS sequence"/>
</dbReference>
<dbReference type="Gene3D" id="3.10.20.30">
    <property type="match status" value="1"/>
</dbReference>
<evidence type="ECO:0000313" key="6">
    <source>
        <dbReference type="EMBL" id="KAL3316936.1"/>
    </source>
</evidence>
<proteinExistence type="inferred from homology"/>
<evidence type="ECO:0000256" key="1">
    <source>
        <dbReference type="ARBA" id="ARBA00022490"/>
    </source>
</evidence>
<protein>
    <recommendedName>
        <fullName evidence="5">Ubiquitin-related modifier 1</fullName>
    </recommendedName>
</protein>
<evidence type="ECO:0000256" key="5">
    <source>
        <dbReference type="RuleBase" id="RU361182"/>
    </source>
</evidence>
<name>A0ABD2QBL3_9PLAT</name>
<dbReference type="InterPro" id="IPR015221">
    <property type="entry name" value="Urm1"/>
</dbReference>
<accession>A0ABD2QBL3</accession>
<keyword evidence="1 5" id="KW-0963">Cytoplasm</keyword>
<dbReference type="GO" id="GO:0008033">
    <property type="term" value="P:tRNA processing"/>
    <property type="evidence" value="ECO:0007669"/>
    <property type="project" value="UniProtKB-KW"/>
</dbReference>
<comment type="caution">
    <text evidence="6">The sequence shown here is derived from an EMBL/GenBank/DDBJ whole genome shotgun (WGS) entry which is preliminary data.</text>
</comment>
<comment type="subcellular location">
    <subcellularLocation>
        <location evidence="5">Cytoplasm</location>
    </subcellularLocation>
</comment>
<dbReference type="InterPro" id="IPR016155">
    <property type="entry name" value="Mopterin_synth/thiamin_S_b"/>
</dbReference>